<organism evidence="2 3">
    <name type="scientific">Tieghemostelium lacteum</name>
    <name type="common">Slime mold</name>
    <name type="synonym">Dictyostelium lacteum</name>
    <dbReference type="NCBI Taxonomy" id="361077"/>
    <lineage>
        <taxon>Eukaryota</taxon>
        <taxon>Amoebozoa</taxon>
        <taxon>Evosea</taxon>
        <taxon>Eumycetozoa</taxon>
        <taxon>Dictyostelia</taxon>
        <taxon>Dictyosteliales</taxon>
        <taxon>Raperosteliaceae</taxon>
        <taxon>Tieghemostelium</taxon>
    </lineage>
</organism>
<protein>
    <submittedName>
        <fullName evidence="2">Uncharacterized protein</fullName>
    </submittedName>
</protein>
<proteinExistence type="predicted"/>
<dbReference type="Proteomes" id="UP000076078">
    <property type="component" value="Unassembled WGS sequence"/>
</dbReference>
<evidence type="ECO:0000256" key="1">
    <source>
        <dbReference type="SAM" id="SignalP"/>
    </source>
</evidence>
<keyword evidence="1" id="KW-0732">Signal</keyword>
<sequence>MFKLTLVLLCLIGLTMVQSQTITASSLTVNNASLEASATSKCSFVFTLGLTLDGGASAPANTSITVKSASNANVTVVSVVGPTSGITAILGAPIQSYAVNVDTPVGQFKDLVFYNGNTALTGGSMISVPAISCTEEASSHSSSSTLLISKISAAILGATLLLIH</sequence>
<evidence type="ECO:0000313" key="2">
    <source>
        <dbReference type="EMBL" id="KYR02882.1"/>
    </source>
</evidence>
<reference evidence="2 3" key="1">
    <citation type="submission" date="2015-12" db="EMBL/GenBank/DDBJ databases">
        <title>Dictyostelia acquired genes for synthesis and detection of signals that induce cell-type specialization by lateral gene transfer from prokaryotes.</title>
        <authorList>
            <person name="Gloeckner G."/>
            <person name="Schaap P."/>
        </authorList>
    </citation>
    <scope>NUCLEOTIDE SEQUENCE [LARGE SCALE GENOMIC DNA]</scope>
    <source>
        <strain evidence="2 3">TK</strain>
    </source>
</reference>
<dbReference type="InParanoid" id="A0A152A9I1"/>
<name>A0A152A9I1_TIELA</name>
<keyword evidence="3" id="KW-1185">Reference proteome</keyword>
<dbReference type="AlphaFoldDB" id="A0A152A9I1"/>
<comment type="caution">
    <text evidence="2">The sequence shown here is derived from an EMBL/GenBank/DDBJ whole genome shotgun (WGS) entry which is preliminary data.</text>
</comment>
<evidence type="ECO:0000313" key="3">
    <source>
        <dbReference type="Proteomes" id="UP000076078"/>
    </source>
</evidence>
<accession>A0A152A9I1</accession>
<gene>
    <name evidence="2" type="ORF">DLAC_00358</name>
</gene>
<feature type="signal peptide" evidence="1">
    <location>
        <begin position="1"/>
        <end position="19"/>
    </location>
</feature>
<dbReference type="EMBL" id="LODT01000001">
    <property type="protein sequence ID" value="KYR02882.1"/>
    <property type="molecule type" value="Genomic_DNA"/>
</dbReference>
<feature type="chain" id="PRO_5007593874" evidence="1">
    <location>
        <begin position="20"/>
        <end position="164"/>
    </location>
</feature>